<feature type="region of interest" description="Disordered" evidence="6">
    <location>
        <begin position="372"/>
        <end position="393"/>
    </location>
</feature>
<dbReference type="Pfam" id="PF22694">
    <property type="entry name" value="CtpB_N-like"/>
    <property type="match status" value="1"/>
</dbReference>
<name>A0A1F6CKJ4_HANXR</name>
<dbReference type="GO" id="GO:0006508">
    <property type="term" value="P:proteolysis"/>
    <property type="evidence" value="ECO:0007669"/>
    <property type="project" value="UniProtKB-KW"/>
</dbReference>
<dbReference type="Gene3D" id="3.90.226.10">
    <property type="entry name" value="2-enoyl-CoA Hydratase, Chain A, domain 1"/>
    <property type="match status" value="1"/>
</dbReference>
<keyword evidence="7" id="KW-0732">Signal</keyword>
<dbReference type="InterPro" id="IPR004447">
    <property type="entry name" value="Peptidase_S41A"/>
</dbReference>
<evidence type="ECO:0000256" key="1">
    <source>
        <dbReference type="ARBA" id="ARBA00009179"/>
    </source>
</evidence>
<evidence type="ECO:0000259" key="8">
    <source>
        <dbReference type="PROSITE" id="PS50106"/>
    </source>
</evidence>
<dbReference type="EMBL" id="MFKF01000228">
    <property type="protein sequence ID" value="OGG49588.1"/>
    <property type="molecule type" value="Genomic_DNA"/>
</dbReference>
<dbReference type="InterPro" id="IPR036034">
    <property type="entry name" value="PDZ_sf"/>
</dbReference>
<reference evidence="9 10" key="1">
    <citation type="journal article" date="2016" name="Nat. Commun.">
        <title>Thousands of microbial genomes shed light on interconnected biogeochemical processes in an aquifer system.</title>
        <authorList>
            <person name="Anantharaman K."/>
            <person name="Brown C.T."/>
            <person name="Hug L.A."/>
            <person name="Sharon I."/>
            <person name="Castelle C.J."/>
            <person name="Probst A.J."/>
            <person name="Thomas B.C."/>
            <person name="Singh A."/>
            <person name="Wilkins M.J."/>
            <person name="Karaoz U."/>
            <person name="Brodie E.L."/>
            <person name="Williams K.H."/>
            <person name="Hubbard S.S."/>
            <person name="Banfield J.F."/>
        </authorList>
    </citation>
    <scope>NUCLEOTIDE SEQUENCE [LARGE SCALE GENOMIC DNA]</scope>
    <source>
        <strain evidence="10">RIFCSPLOWO2_12_FULL_64_10</strain>
    </source>
</reference>
<dbReference type="SMART" id="SM00245">
    <property type="entry name" value="TSPc"/>
    <property type="match status" value="1"/>
</dbReference>
<organism evidence="9 10">
    <name type="scientific">Handelsmanbacteria sp. (strain RIFCSPLOWO2_12_FULL_64_10)</name>
    <dbReference type="NCBI Taxonomy" id="1817868"/>
    <lineage>
        <taxon>Bacteria</taxon>
        <taxon>Candidatus Handelsmaniibacteriota</taxon>
    </lineage>
</organism>
<evidence type="ECO:0000256" key="4">
    <source>
        <dbReference type="ARBA" id="ARBA00022825"/>
    </source>
</evidence>
<dbReference type="GO" id="GO:0004175">
    <property type="term" value="F:endopeptidase activity"/>
    <property type="evidence" value="ECO:0007669"/>
    <property type="project" value="TreeGrafter"/>
</dbReference>
<feature type="compositionally biased region" description="Polar residues" evidence="6">
    <location>
        <begin position="379"/>
        <end position="390"/>
    </location>
</feature>
<evidence type="ECO:0000256" key="3">
    <source>
        <dbReference type="ARBA" id="ARBA00022801"/>
    </source>
</evidence>
<dbReference type="InterPro" id="IPR001478">
    <property type="entry name" value="PDZ"/>
</dbReference>
<gene>
    <name evidence="9" type="ORF">A3F84_07235</name>
</gene>
<feature type="signal peptide" evidence="7">
    <location>
        <begin position="1"/>
        <end position="23"/>
    </location>
</feature>
<dbReference type="InterPro" id="IPR005151">
    <property type="entry name" value="Tail-specific_protease"/>
</dbReference>
<proteinExistence type="inferred from homology"/>
<evidence type="ECO:0000256" key="6">
    <source>
        <dbReference type="SAM" id="MobiDB-lite"/>
    </source>
</evidence>
<dbReference type="PANTHER" id="PTHR32060">
    <property type="entry name" value="TAIL-SPECIFIC PROTEASE"/>
    <property type="match status" value="1"/>
</dbReference>
<dbReference type="GO" id="GO:0007165">
    <property type="term" value="P:signal transduction"/>
    <property type="evidence" value="ECO:0007669"/>
    <property type="project" value="TreeGrafter"/>
</dbReference>
<dbReference type="InterPro" id="IPR055210">
    <property type="entry name" value="CtpA/B_N"/>
</dbReference>
<dbReference type="CDD" id="cd07560">
    <property type="entry name" value="Peptidase_S41_CPP"/>
    <property type="match status" value="1"/>
</dbReference>
<dbReference type="Gene3D" id="3.30.750.44">
    <property type="match status" value="1"/>
</dbReference>
<feature type="region of interest" description="Disordered" evidence="6">
    <location>
        <begin position="542"/>
        <end position="564"/>
    </location>
</feature>
<feature type="compositionally biased region" description="Basic and acidic residues" evidence="6">
    <location>
        <begin position="555"/>
        <end position="564"/>
    </location>
</feature>
<dbReference type="Pfam" id="PF03572">
    <property type="entry name" value="Peptidase_S41"/>
    <property type="match status" value="1"/>
</dbReference>
<dbReference type="SMART" id="SM00228">
    <property type="entry name" value="PDZ"/>
    <property type="match status" value="1"/>
</dbReference>
<comment type="similarity">
    <text evidence="1 5">Belongs to the peptidase S41A family.</text>
</comment>
<comment type="caution">
    <text evidence="9">The sequence shown here is derived from an EMBL/GenBank/DDBJ whole genome shotgun (WGS) entry which is preliminary data.</text>
</comment>
<dbReference type="AlphaFoldDB" id="A0A1F6CKJ4"/>
<feature type="domain" description="PDZ" evidence="8">
    <location>
        <begin position="86"/>
        <end position="154"/>
    </location>
</feature>
<dbReference type="Proteomes" id="UP000178606">
    <property type="component" value="Unassembled WGS sequence"/>
</dbReference>
<sequence>MFNNRKMIGLLVLVAVFATGAAAIDYVQASGRGTSLQQWGVLNKITSLVRDNYVEEVDQEKLLDGAIEGMLTRLDPHSTYISPENSKRVQERFEGEFEGIGIHFDVINGVLTVMSPIPGSPAYAVGLRAGDKIVKIDGKSALGIKESQVMERLKGPKGTKVRVTVSREGEENPLEFTITRDKIEISSVQPAFMIRPDVGYIWITRFSRKTAEEFDEALENLKREGMKKLILNLRNNGGGYLDQAVQIVDRFIDKGQMIVYTRGRKPNSSEEHYAQRGTEHPLYPVIVMVNSASASASEIVAGALQDHDRALIVGQTSFGKGLVQNKFELQNGGSVLLTVARYYTPSGRLIQRPYTEDRMAYIEGAGRDRIVGEEPDASLTDSSKTAQRSGETTKRPVYYTMNRKRRVYGGGGIAPDVALRPDTLNALERRLDRENILFDFANRYASAHRSELNDLGRFIAGFELSRRDLADIRRVIEERGIAVREEEFQAGLDFIRRVIMQEIAVSRWGQEAQYQVNASLDPEVHQALNLFDQAEQLVADRNGEDAPGAASRRGRAGEEVGRIR</sequence>
<dbReference type="Gene3D" id="2.30.42.10">
    <property type="match status" value="1"/>
</dbReference>
<feature type="chain" id="PRO_5009523426" description="PDZ domain-containing protein" evidence="7">
    <location>
        <begin position="24"/>
        <end position="564"/>
    </location>
</feature>
<dbReference type="SUPFAM" id="SSF52096">
    <property type="entry name" value="ClpP/crotonase"/>
    <property type="match status" value="1"/>
</dbReference>
<evidence type="ECO:0000256" key="2">
    <source>
        <dbReference type="ARBA" id="ARBA00022670"/>
    </source>
</evidence>
<dbReference type="GO" id="GO:0030288">
    <property type="term" value="C:outer membrane-bounded periplasmic space"/>
    <property type="evidence" value="ECO:0007669"/>
    <property type="project" value="TreeGrafter"/>
</dbReference>
<evidence type="ECO:0000256" key="5">
    <source>
        <dbReference type="RuleBase" id="RU004404"/>
    </source>
</evidence>
<dbReference type="InterPro" id="IPR029045">
    <property type="entry name" value="ClpP/crotonase-like_dom_sf"/>
</dbReference>
<evidence type="ECO:0000256" key="7">
    <source>
        <dbReference type="SAM" id="SignalP"/>
    </source>
</evidence>
<dbReference type="NCBIfam" id="TIGR00225">
    <property type="entry name" value="prc"/>
    <property type="match status" value="1"/>
</dbReference>
<dbReference type="GO" id="GO:0008236">
    <property type="term" value="F:serine-type peptidase activity"/>
    <property type="evidence" value="ECO:0007669"/>
    <property type="project" value="UniProtKB-KW"/>
</dbReference>
<dbReference type="CDD" id="cd06782">
    <property type="entry name" value="cpPDZ_CPP-like"/>
    <property type="match status" value="1"/>
</dbReference>
<keyword evidence="4 5" id="KW-0720">Serine protease</keyword>
<dbReference type="PROSITE" id="PS50106">
    <property type="entry name" value="PDZ"/>
    <property type="match status" value="1"/>
</dbReference>
<dbReference type="FunFam" id="3.30.750.44:FF:000001">
    <property type="entry name" value="S41 family peptidase"/>
    <property type="match status" value="1"/>
</dbReference>
<dbReference type="SUPFAM" id="SSF50156">
    <property type="entry name" value="PDZ domain-like"/>
    <property type="match status" value="1"/>
</dbReference>
<dbReference type="PANTHER" id="PTHR32060:SF30">
    <property type="entry name" value="CARBOXY-TERMINAL PROCESSING PROTEASE CTPA"/>
    <property type="match status" value="1"/>
</dbReference>
<dbReference type="FunFam" id="2.30.42.10:FF:000063">
    <property type="entry name" value="Peptidase, S41 family"/>
    <property type="match status" value="1"/>
</dbReference>
<accession>A0A1F6CKJ4</accession>
<protein>
    <recommendedName>
        <fullName evidence="8">PDZ domain-containing protein</fullName>
    </recommendedName>
</protein>
<evidence type="ECO:0000313" key="9">
    <source>
        <dbReference type="EMBL" id="OGG49588.1"/>
    </source>
</evidence>
<evidence type="ECO:0000313" key="10">
    <source>
        <dbReference type="Proteomes" id="UP000178606"/>
    </source>
</evidence>
<dbReference type="InterPro" id="IPR041489">
    <property type="entry name" value="PDZ_6"/>
</dbReference>
<keyword evidence="3 5" id="KW-0378">Hydrolase</keyword>
<keyword evidence="2 5" id="KW-0645">Protease</keyword>
<dbReference type="Pfam" id="PF17820">
    <property type="entry name" value="PDZ_6"/>
    <property type="match status" value="1"/>
</dbReference>